<proteinExistence type="predicted"/>
<feature type="region of interest" description="Disordered" evidence="1">
    <location>
        <begin position="327"/>
        <end position="375"/>
    </location>
</feature>
<gene>
    <name evidence="3" type="ORF">BN788_02150</name>
</gene>
<evidence type="ECO:0000313" key="3">
    <source>
        <dbReference type="EMBL" id="CDC47118.1"/>
    </source>
</evidence>
<evidence type="ECO:0000256" key="1">
    <source>
        <dbReference type="SAM" id="MobiDB-lite"/>
    </source>
</evidence>
<sequence>MSVSSRIFKAAALFSAAAIAIVSSGCSGDPVKQEIVTSITDQVQFSYETAKAQYMTIQEEAKIPASLDYAQSEAYYAPIDAKVKTNNISKNMKVKKGDVLIALDTTDLDFQINDKEMKVAAMADGVDKGYAQIELDKLKEQRAAAVVTAPYDGVIAECCYSAVGSDVKSGTLLCRVAVLESIFVYNSQGAGKNLRFGMDVDLVINDVDYKGTVTAAPDTAPSDASKDATTYCAVTLSDDSLKKLINDNNGITAVDAGWATIHAITAKRVNVLAVPEKAIKKDGTKTYCSVLQGNEKYDLYVEVGTTAGGYVEILSGLNEGDVVVLAESTGNGSNNTDNKNNDKEDNEDGDDDRKPWDSDDNRKPWDSDKKPPEDM</sequence>
<dbReference type="PANTHER" id="PTHR30469:SF15">
    <property type="entry name" value="HLYD FAMILY OF SECRETION PROTEINS"/>
    <property type="match status" value="1"/>
</dbReference>
<name>R6RE13_9FIRM</name>
<feature type="chain" id="PRO_5038827765" evidence="2">
    <location>
        <begin position="21"/>
        <end position="375"/>
    </location>
</feature>
<protein>
    <submittedName>
        <fullName evidence="3">Uncharacterized protein</fullName>
    </submittedName>
</protein>
<dbReference type="Gene3D" id="2.40.420.20">
    <property type="match status" value="1"/>
</dbReference>
<dbReference type="Gene3D" id="2.40.50.100">
    <property type="match status" value="1"/>
</dbReference>
<evidence type="ECO:0000313" key="4">
    <source>
        <dbReference type="Proteomes" id="UP000018142"/>
    </source>
</evidence>
<dbReference type="EMBL" id="CBFJ010000136">
    <property type="protein sequence ID" value="CDC47118.1"/>
    <property type="molecule type" value="Genomic_DNA"/>
</dbReference>
<evidence type="ECO:0000256" key="2">
    <source>
        <dbReference type="SAM" id="SignalP"/>
    </source>
</evidence>
<feature type="compositionally biased region" description="Basic and acidic residues" evidence="1">
    <location>
        <begin position="351"/>
        <end position="375"/>
    </location>
</feature>
<dbReference type="Proteomes" id="UP000018142">
    <property type="component" value="Unassembled WGS sequence"/>
</dbReference>
<dbReference type="GO" id="GO:1990281">
    <property type="term" value="C:efflux pump complex"/>
    <property type="evidence" value="ECO:0007669"/>
    <property type="project" value="TreeGrafter"/>
</dbReference>
<keyword evidence="2" id="KW-0732">Signal</keyword>
<dbReference type="PANTHER" id="PTHR30469">
    <property type="entry name" value="MULTIDRUG RESISTANCE PROTEIN MDTA"/>
    <property type="match status" value="1"/>
</dbReference>
<comment type="caution">
    <text evidence="3">The sequence shown here is derived from an EMBL/GenBank/DDBJ whole genome shotgun (WGS) entry which is preliminary data.</text>
</comment>
<feature type="compositionally biased region" description="Low complexity" evidence="1">
    <location>
        <begin position="327"/>
        <end position="338"/>
    </location>
</feature>
<dbReference type="AlphaFoldDB" id="R6RE13"/>
<dbReference type="GO" id="GO:0015562">
    <property type="term" value="F:efflux transmembrane transporter activity"/>
    <property type="evidence" value="ECO:0007669"/>
    <property type="project" value="TreeGrafter"/>
</dbReference>
<feature type="signal peptide" evidence="2">
    <location>
        <begin position="1"/>
        <end position="20"/>
    </location>
</feature>
<organism evidence="3 4">
    <name type="scientific">[Eubacterium] siraeum CAG:80</name>
    <dbReference type="NCBI Taxonomy" id="1263080"/>
    <lineage>
        <taxon>Bacteria</taxon>
        <taxon>Bacillati</taxon>
        <taxon>Bacillota</taxon>
        <taxon>Clostridia</taxon>
        <taxon>Eubacteriales</taxon>
        <taxon>Oscillospiraceae</taxon>
        <taxon>Oscillospiraceae incertae sedis</taxon>
    </lineage>
</organism>
<reference evidence="3" key="1">
    <citation type="submission" date="2012-11" db="EMBL/GenBank/DDBJ databases">
        <title>Dependencies among metagenomic species, viruses, plasmids and units of genetic variation.</title>
        <authorList>
            <person name="Nielsen H.B."/>
            <person name="Almeida M."/>
            <person name="Juncker A.S."/>
            <person name="Rasmussen S."/>
            <person name="Li J."/>
            <person name="Sunagawa S."/>
            <person name="Plichta D."/>
            <person name="Gautier L."/>
            <person name="Le Chatelier E."/>
            <person name="Peletier E."/>
            <person name="Bonde I."/>
            <person name="Nielsen T."/>
            <person name="Manichanh C."/>
            <person name="Arumugam M."/>
            <person name="Batto J."/>
            <person name="Santos M.B.Q.D."/>
            <person name="Blom N."/>
            <person name="Borruel N."/>
            <person name="Burgdorf K.S."/>
            <person name="Boumezbeur F."/>
            <person name="Casellas F."/>
            <person name="Dore J."/>
            <person name="Guarner F."/>
            <person name="Hansen T."/>
            <person name="Hildebrand F."/>
            <person name="Kaas R.S."/>
            <person name="Kennedy S."/>
            <person name="Kristiansen K."/>
            <person name="Kultima J.R."/>
            <person name="Leonard P."/>
            <person name="Levenez F."/>
            <person name="Lund O."/>
            <person name="Moumen B."/>
            <person name="Le Paslier D."/>
            <person name="Pons N."/>
            <person name="Pedersen O."/>
            <person name="Prifti E."/>
            <person name="Qin J."/>
            <person name="Raes J."/>
            <person name="Tap J."/>
            <person name="Tims S."/>
            <person name="Ussery D.W."/>
            <person name="Yamada T."/>
            <person name="MetaHit consortium"/>
            <person name="Renault P."/>
            <person name="Sicheritz-Ponten T."/>
            <person name="Bork P."/>
            <person name="Wang J."/>
            <person name="Brunak S."/>
            <person name="Ehrlich S.D."/>
        </authorList>
    </citation>
    <scope>NUCLEOTIDE SEQUENCE [LARGE SCALE GENOMIC DNA]</scope>
</reference>
<accession>R6RE13</accession>
<dbReference type="PROSITE" id="PS51257">
    <property type="entry name" value="PROKAR_LIPOPROTEIN"/>
    <property type="match status" value="1"/>
</dbReference>